<proteinExistence type="predicted"/>
<gene>
    <name evidence="2" type="ORF">AAF712_008441</name>
</gene>
<reference evidence="2 3" key="1">
    <citation type="submission" date="2024-05" db="EMBL/GenBank/DDBJ databases">
        <title>A draft genome resource for the thread blight pathogen Marasmius tenuissimus strain MS-2.</title>
        <authorList>
            <person name="Yulfo-Soto G.E."/>
            <person name="Baruah I.K."/>
            <person name="Amoako-Attah I."/>
            <person name="Bukari Y."/>
            <person name="Meinhardt L.W."/>
            <person name="Bailey B.A."/>
            <person name="Cohen S.P."/>
        </authorList>
    </citation>
    <scope>NUCLEOTIDE SEQUENCE [LARGE SCALE GENOMIC DNA]</scope>
    <source>
        <strain evidence="2 3">MS-2</strain>
    </source>
</reference>
<protein>
    <submittedName>
        <fullName evidence="2">Uncharacterized protein</fullName>
    </submittedName>
</protein>
<dbReference type="Proteomes" id="UP001437256">
    <property type="component" value="Unassembled WGS sequence"/>
</dbReference>
<feature type="signal peptide" evidence="1">
    <location>
        <begin position="1"/>
        <end position="17"/>
    </location>
</feature>
<evidence type="ECO:0000256" key="1">
    <source>
        <dbReference type="SAM" id="SignalP"/>
    </source>
</evidence>
<feature type="chain" id="PRO_5045520658" evidence="1">
    <location>
        <begin position="18"/>
        <end position="191"/>
    </location>
</feature>
<evidence type="ECO:0000313" key="2">
    <source>
        <dbReference type="EMBL" id="KAL0064615.1"/>
    </source>
</evidence>
<dbReference type="EMBL" id="JBBXMP010000059">
    <property type="protein sequence ID" value="KAL0064615.1"/>
    <property type="molecule type" value="Genomic_DNA"/>
</dbReference>
<comment type="caution">
    <text evidence="2">The sequence shown here is derived from an EMBL/GenBank/DDBJ whole genome shotgun (WGS) entry which is preliminary data.</text>
</comment>
<organism evidence="2 3">
    <name type="scientific">Marasmius tenuissimus</name>
    <dbReference type="NCBI Taxonomy" id="585030"/>
    <lineage>
        <taxon>Eukaryota</taxon>
        <taxon>Fungi</taxon>
        <taxon>Dikarya</taxon>
        <taxon>Basidiomycota</taxon>
        <taxon>Agaricomycotina</taxon>
        <taxon>Agaricomycetes</taxon>
        <taxon>Agaricomycetidae</taxon>
        <taxon>Agaricales</taxon>
        <taxon>Marasmiineae</taxon>
        <taxon>Marasmiaceae</taxon>
        <taxon>Marasmius</taxon>
    </lineage>
</organism>
<name>A0ABR2ZTG6_9AGAR</name>
<accession>A0ABR2ZTG6</accession>
<keyword evidence="1" id="KW-0732">Signal</keyword>
<keyword evidence="3" id="KW-1185">Reference proteome</keyword>
<evidence type="ECO:0000313" key="3">
    <source>
        <dbReference type="Proteomes" id="UP001437256"/>
    </source>
</evidence>
<sequence>MRFFALAALALATLAEAIPSKPEAISQGPTRFMIQTLKLNESITKLAQTTKDFQKANKKAVSHAFVGPVISDPPLYAVQWFTVANDGVDFKTPFLKHAADGVINQTYVTMPNMSLALDAPRGLYTQTLITSIPPYVDRAQLEADSYILAKSTLEDGKAFSSTYGYGDNGEYVVLSGWIVPDVCISLPSSQI</sequence>